<dbReference type="AlphaFoldDB" id="A0A811LHG1"/>
<keyword evidence="8" id="KW-1185">Reference proteome</keyword>
<gene>
    <name evidence="7" type="ORF">BOKJ2_LOCUS13053</name>
</gene>
<organism evidence="7 8">
    <name type="scientific">Bursaphelenchus okinawaensis</name>
    <dbReference type="NCBI Taxonomy" id="465554"/>
    <lineage>
        <taxon>Eukaryota</taxon>
        <taxon>Metazoa</taxon>
        <taxon>Ecdysozoa</taxon>
        <taxon>Nematoda</taxon>
        <taxon>Chromadorea</taxon>
        <taxon>Rhabditida</taxon>
        <taxon>Tylenchina</taxon>
        <taxon>Tylenchomorpha</taxon>
        <taxon>Aphelenchoidea</taxon>
        <taxon>Aphelenchoididae</taxon>
        <taxon>Bursaphelenchus</taxon>
    </lineage>
</organism>
<evidence type="ECO:0000256" key="5">
    <source>
        <dbReference type="ARBA" id="ARBA00037994"/>
    </source>
</evidence>
<dbReference type="Proteomes" id="UP000783686">
    <property type="component" value="Unassembled WGS sequence"/>
</dbReference>
<evidence type="ECO:0008006" key="9">
    <source>
        <dbReference type="Google" id="ProtNLM"/>
    </source>
</evidence>
<evidence type="ECO:0000256" key="6">
    <source>
        <dbReference type="SAM" id="Phobius"/>
    </source>
</evidence>
<name>A0A811LHG1_9BILA</name>
<evidence type="ECO:0000313" key="7">
    <source>
        <dbReference type="EMBL" id="CAD5228994.1"/>
    </source>
</evidence>
<protein>
    <recommendedName>
        <fullName evidence="9">G_PROTEIN_RECEP_F1_2 domain-containing protein</fullName>
    </recommendedName>
</protein>
<dbReference type="EMBL" id="CAJFDH010000006">
    <property type="protein sequence ID" value="CAD5228994.1"/>
    <property type="molecule type" value="Genomic_DNA"/>
</dbReference>
<comment type="similarity">
    <text evidence="5">Belongs to the nematode receptor-like protein sra family.</text>
</comment>
<comment type="subcellular location">
    <subcellularLocation>
        <location evidence="1">Membrane</location>
        <topology evidence="1">Multi-pass membrane protein</topology>
    </subcellularLocation>
</comment>
<dbReference type="GO" id="GO:0004984">
    <property type="term" value="F:olfactory receptor activity"/>
    <property type="evidence" value="ECO:0007669"/>
    <property type="project" value="TreeGrafter"/>
</dbReference>
<evidence type="ECO:0000256" key="1">
    <source>
        <dbReference type="ARBA" id="ARBA00004141"/>
    </source>
</evidence>
<evidence type="ECO:0000256" key="4">
    <source>
        <dbReference type="ARBA" id="ARBA00023136"/>
    </source>
</evidence>
<comment type="caution">
    <text evidence="7">The sequence shown here is derived from an EMBL/GenBank/DDBJ whole genome shotgun (WGS) entry which is preliminary data.</text>
</comment>
<dbReference type="PANTHER" id="PTHR31357">
    <property type="entry name" value="SERPENTINE RECEPTOR CLASS ALPHA-10"/>
    <property type="match status" value="1"/>
</dbReference>
<dbReference type="GO" id="GO:0016020">
    <property type="term" value="C:membrane"/>
    <property type="evidence" value="ECO:0007669"/>
    <property type="project" value="UniProtKB-SubCell"/>
</dbReference>
<proteinExistence type="inferred from homology"/>
<evidence type="ECO:0000256" key="2">
    <source>
        <dbReference type="ARBA" id="ARBA00022692"/>
    </source>
</evidence>
<keyword evidence="3 6" id="KW-1133">Transmembrane helix</keyword>
<evidence type="ECO:0000313" key="8">
    <source>
        <dbReference type="Proteomes" id="UP000614601"/>
    </source>
</evidence>
<feature type="transmembrane region" description="Helical" evidence="6">
    <location>
        <begin position="148"/>
        <end position="169"/>
    </location>
</feature>
<feature type="transmembrane region" description="Helical" evidence="6">
    <location>
        <begin position="109"/>
        <end position="127"/>
    </location>
</feature>
<dbReference type="EMBL" id="CAJFCW020000006">
    <property type="protein sequence ID" value="CAG9125450.1"/>
    <property type="molecule type" value="Genomic_DNA"/>
</dbReference>
<dbReference type="PANTHER" id="PTHR31357:SF5">
    <property type="entry name" value="SERPENTINE RECEPTOR CLASS ALPHA-1-RELATED"/>
    <property type="match status" value="1"/>
</dbReference>
<reference evidence="7" key="1">
    <citation type="submission" date="2020-09" db="EMBL/GenBank/DDBJ databases">
        <authorList>
            <person name="Kikuchi T."/>
        </authorList>
    </citation>
    <scope>NUCLEOTIDE SEQUENCE</scope>
    <source>
        <strain evidence="7">SH1</strain>
    </source>
</reference>
<evidence type="ECO:0000256" key="3">
    <source>
        <dbReference type="ARBA" id="ARBA00022989"/>
    </source>
</evidence>
<dbReference type="Proteomes" id="UP000614601">
    <property type="component" value="Unassembled WGS sequence"/>
</dbReference>
<keyword evidence="4 6" id="KW-0472">Membrane</keyword>
<keyword evidence="2 6" id="KW-0812">Transmembrane</keyword>
<feature type="transmembrane region" description="Helical" evidence="6">
    <location>
        <begin position="208"/>
        <end position="230"/>
    </location>
</feature>
<dbReference type="InterPro" id="IPR019408">
    <property type="entry name" value="7TM_GPCR_serpentine_rcpt_Srab"/>
</dbReference>
<feature type="transmembrane region" description="Helical" evidence="6">
    <location>
        <begin position="65"/>
        <end position="82"/>
    </location>
</feature>
<feature type="transmembrane region" description="Helical" evidence="6">
    <location>
        <begin position="242"/>
        <end position="270"/>
    </location>
</feature>
<accession>A0A811LHG1</accession>
<dbReference type="OrthoDB" id="5816107at2759"/>
<dbReference type="Pfam" id="PF10292">
    <property type="entry name" value="7TM_GPCR_Srab"/>
    <property type="match status" value="1"/>
</dbReference>
<sequence length="306" mass="35596">MTLPDPLNCTEALVVSTSRPLVLVVTVHWLCSFLFLLIVVVFVVKGSFSKFFSIIHPNFRILFKLATFFGVLHSLFIIALRTENLRRVLLYEDNCDFQWSPVHCLSLKLPIYYCVFSFTATHFCLFLERAYATLYTRTYHDDKRSVGFILMTLLFTMICAATVDLIATIGDSIVFRVNFKRRFFSSTYRFSNYSLSNSFQTRENKMTILLILPLSIIHSSFFLSYLGISIVMRSYILDKDPLVHVTVIEVMQTAVCTYLIVISLALSYLWKRTERQFTIVQDKGPGGELHFEQLRLQFERVVPFRR</sequence>
<feature type="transmembrane region" description="Helical" evidence="6">
    <location>
        <begin position="20"/>
        <end position="44"/>
    </location>
</feature>
<dbReference type="InterPro" id="IPR051080">
    <property type="entry name" value="Nematode_rcpt-like_serp_alpha"/>
</dbReference>